<dbReference type="STRING" id="990712.SAMN05216257_1098"/>
<gene>
    <name evidence="4" type="ORF">SAMN05216257_1098</name>
</gene>
<dbReference type="Gene3D" id="3.20.20.80">
    <property type="entry name" value="Glycosidases"/>
    <property type="match status" value="2"/>
</dbReference>
<feature type="domain" description="GTA TIM-barrel-like" evidence="1">
    <location>
        <begin position="803"/>
        <end position="906"/>
    </location>
</feature>
<evidence type="ECO:0000313" key="5">
    <source>
        <dbReference type="Proteomes" id="UP000199328"/>
    </source>
</evidence>
<feature type="domain" description="GTA TIM-barrel-like" evidence="1">
    <location>
        <begin position="447"/>
        <end position="646"/>
    </location>
</feature>
<dbReference type="Pfam" id="PF13547">
    <property type="entry name" value="GTA_TIM"/>
    <property type="match status" value="2"/>
</dbReference>
<evidence type="ECO:0000259" key="3">
    <source>
        <dbReference type="Pfam" id="PF23666"/>
    </source>
</evidence>
<dbReference type="CDD" id="cd19607">
    <property type="entry name" value="GTA_TIM-barrel-like"/>
    <property type="match status" value="1"/>
</dbReference>
<reference evidence="5" key="1">
    <citation type="submission" date="2016-10" db="EMBL/GenBank/DDBJ databases">
        <authorList>
            <person name="Varghese N."/>
            <person name="Submissions S."/>
        </authorList>
    </citation>
    <scope>NUCLEOTIDE SEQUENCE [LARGE SCALE GENOMIC DNA]</scope>
    <source>
        <strain evidence="5">CGMCC 1.10789</strain>
    </source>
</reference>
<name>A0A1G9GTI4_9RHOB</name>
<evidence type="ECO:0000259" key="1">
    <source>
        <dbReference type="Pfam" id="PF13547"/>
    </source>
</evidence>
<dbReference type="RefSeq" id="WP_245657120.1">
    <property type="nucleotide sequence ID" value="NZ_FNFV01000009.1"/>
</dbReference>
<dbReference type="InterPro" id="IPR032876">
    <property type="entry name" value="J_dom"/>
</dbReference>
<protein>
    <submittedName>
        <fullName evidence="4">Putative phage tail protein</fullName>
    </submittedName>
</protein>
<evidence type="ECO:0000259" key="2">
    <source>
        <dbReference type="Pfam" id="PF13550"/>
    </source>
</evidence>
<feature type="domain" description="Rcc01698-like C-terminal" evidence="3">
    <location>
        <begin position="1219"/>
        <end position="1318"/>
    </location>
</feature>
<dbReference type="Pfam" id="PF23666">
    <property type="entry name" value="Rcc01698_C"/>
    <property type="match status" value="1"/>
</dbReference>
<feature type="domain" description="Tip attachment protein J" evidence="2">
    <location>
        <begin position="969"/>
        <end position="1127"/>
    </location>
</feature>
<organism evidence="4 5">
    <name type="scientific">Meinhardsimonia xiamenensis</name>
    <dbReference type="NCBI Taxonomy" id="990712"/>
    <lineage>
        <taxon>Bacteria</taxon>
        <taxon>Pseudomonadati</taxon>
        <taxon>Pseudomonadota</taxon>
        <taxon>Alphaproteobacteria</taxon>
        <taxon>Rhodobacterales</taxon>
        <taxon>Paracoccaceae</taxon>
        <taxon>Meinhardsimonia</taxon>
    </lineage>
</organism>
<dbReference type="EMBL" id="FNFV01000009">
    <property type="protein sequence ID" value="SDL03948.1"/>
    <property type="molecule type" value="Genomic_DNA"/>
</dbReference>
<accession>A0A1G9GTI4</accession>
<keyword evidence="5" id="KW-1185">Reference proteome</keyword>
<evidence type="ECO:0000313" key="4">
    <source>
        <dbReference type="EMBL" id="SDL03948.1"/>
    </source>
</evidence>
<dbReference type="InterPro" id="IPR056490">
    <property type="entry name" value="Rcc01698_C"/>
</dbReference>
<proteinExistence type="predicted"/>
<dbReference type="Proteomes" id="UP000199328">
    <property type="component" value="Unassembled WGS sequence"/>
</dbReference>
<dbReference type="Pfam" id="PF13550">
    <property type="entry name" value="Phage-tail_3"/>
    <property type="match status" value="1"/>
</dbReference>
<sequence>MATLVLGAVGSAVGAGFGGAILGLSGATIGGMIGSAVGSVVDSWIIGSLQPDQRYEGARLESLRVTSSTEGAVLPRAFGRMRIGGNVIWATDFTEHVSTTTQGGGKGGGPTITTTEYSYSASFAIALCEGPITGIGRIWADAEPLDLTGVTWRWYPGDEAQLPDPFIEAKMGAGQTPAYRGTAYVVFEELDLTPFGNRIPQLTFEVFRPLADPDTAEGLCRAVTMIPASGEFAYATAPIRKVLGEGEEVAENQNGSSVNTDIVESLDRLEALAPAVESVSLVVSWFGNDLRAGECEIMPGVELAAKTTTPQEWSVNGISRAEAHVVSTGDEGRPVYGGTPADFAVVQAIRELKARGYRVTFYPFILMDIPPGNALADPYSDGAGATGQPAYPWRGRITCSPAAGYAGTVDKTATATWQVSAFFGEATPADFAVSGESVSYTGLSGDWGLRRMILHYAHLCAAAGGVDAFLIGSELRGLTTIRGSATTYPAVAELRSLAADVRAILGPSTAISYAADWSEYFGHDPGDGSGDRFFHLDPLWADANIDFVGIDNYMPISDWRDGFEHADAVAGAPTVYDRAYLQSNIAGGEGFDWFYASQADREAQLRSPISDSAYGEDWIWRFKDLRSWWSEPHHDRPAGMRLGIASQGADPIGWNPIGTGVTLTAGSGSHRGFTAPALIASGGATWHGATPGFFSFAPGERVAISAYVSAGSSGKAMLDFAASGAGDTGVVVNLATGSIESWFAGPNPMVSKALVDLGGGVWRIDMVVDVTIAATNYQLRLGPRSAMVGEDVLAFGIEAVIEGRSSTDWVVESKPIRFTELGCPAVDRGTNQPNVFVDPKSSESALPYFSRGWRDDAIQRAYLEASWLYWGDPSNNPASGVYGAPMVEVAECAAWTWDARPYPFFPALTDVWADGDNWRLGHWLTGRLGAVSLAALVRHLCLRAGLAEERIDVSGLWGAVEGYVITALESPRTSISMLARHFGFDAVESEGVIRFRMRAQAPVATLSEDDLVAAREGEAFEILRAQETELPQALKWRVARADGDYDAALVEARRITVDSARIGSESFPVAVVPEEAERRCRRALMEAWTGRDGVSFRLPPSRLALEPSDPVAFTAGGHARDLRIVSTADAEARGIEAVAVDREAYDLPPGPARQSAVATPAVFGAPAMRILDLPQLREDIPAHRPWVVADASPWPGEMAVFRSLTLDGWTLNRTVTRRARLGRLGSDLYAGPTSRFDHGNEVILDLAYGSLASVSDLELFAGANALAVESAADVWEILQAGTAELQAPGRYRLTRLLRGQRGTEWAMGNPAPAGARVVVLDQALFPLEVSEAEIGTAFNWRIGPSVRPVDDASYAALAFTPAGVGLRPFAPVHVEQPWRRGRVPGDFAIRWVRRSRALSADSWEGLDVPLLEEAEAWEVEILDGTTVKRVLSSSTTSVLYAEAGQVADWGAPLGPGDSLDIRIHQLSQAVGRGTPAAVTLWF</sequence>
<dbReference type="InterPro" id="IPR025195">
    <property type="entry name" value="GTA_TIM_dom"/>
</dbReference>